<reference evidence="1" key="1">
    <citation type="submission" date="2021-01" db="EMBL/GenBank/DDBJ databases">
        <authorList>
            <person name="Sun Q."/>
        </authorList>
    </citation>
    <scope>NUCLEOTIDE SEQUENCE</scope>
    <source>
        <strain evidence="1">YIM B02566</strain>
    </source>
</reference>
<sequence length="533" mass="57729">MTFDLSARARAAAIQMTEWRSVTGTPGECDFPHLLKTMLAQDRYFHLNPEHLRVQPLDDGTARSNLLALVKGEGRRTVVLAGHFDTVPFDDYAELVPFACDPEALLPLIIDKLKRTGENPQALADLLSGDYLPGRGLLDMKAGIAAGIAVLEAFAAQDHRQGNVLLLATPDEEDRSAGMRKAAALLPEIARESGLDIDLVINLDSIADDGDGSFGRSVTMGSIGKLLLTALVIGREAHACYPFAGINANYLAAELLAELECAPELAETSGHEIAAPPTALYVKDVKAGYNVTTPARIFLYWNTLQHRRGPAEVLSIATGMAREAMERAVSRLKQRAQTVSPPQPFGAESVPVLSYAELLEQARKSDPDFEASLELLNRELSERQDLDFPARARLVTEFVWASTKLPEPAVILGFGSLPYPAVTLKDEVLAERLMGVLGAAAAEKGTSVSRLSYFPGISDMSFLGEASGDLAVAEANTPIWGASFDLAPSPAYPVINIGPWGRDYHHWLERLHTPYAFDVLPLLVLRATKATLE</sequence>
<gene>
    <name evidence="1" type="ORF">JHL16_20070</name>
</gene>
<evidence type="ECO:0000313" key="1">
    <source>
        <dbReference type="EMBL" id="MBK1868663.1"/>
    </source>
</evidence>
<comment type="caution">
    <text evidence="1">The sequence shown here is derived from an EMBL/GenBank/DDBJ whole genome shotgun (WGS) entry which is preliminary data.</text>
</comment>
<proteinExistence type="predicted"/>
<evidence type="ECO:0000313" key="2">
    <source>
        <dbReference type="Proteomes" id="UP000616151"/>
    </source>
</evidence>
<organism evidence="1 2">
    <name type="scientific">Taklimakanibacter albus</name>
    <dbReference type="NCBI Taxonomy" id="2800327"/>
    <lineage>
        <taxon>Bacteria</taxon>
        <taxon>Pseudomonadati</taxon>
        <taxon>Pseudomonadota</taxon>
        <taxon>Alphaproteobacteria</taxon>
        <taxon>Hyphomicrobiales</taxon>
        <taxon>Aestuariivirgaceae</taxon>
        <taxon>Taklimakanibacter</taxon>
    </lineage>
</organism>
<dbReference type="Proteomes" id="UP000616151">
    <property type="component" value="Unassembled WGS sequence"/>
</dbReference>
<accession>A0ACC5R7R9</accession>
<dbReference type="EMBL" id="JAENHL010000007">
    <property type="protein sequence ID" value="MBK1868663.1"/>
    <property type="molecule type" value="Genomic_DNA"/>
</dbReference>
<keyword evidence="2" id="KW-1185">Reference proteome</keyword>
<protein>
    <submittedName>
        <fullName evidence="1">M20/M25/M40 family metallo-hydrolase</fullName>
    </submittedName>
</protein>
<name>A0ACC5R7R9_9HYPH</name>